<dbReference type="PROSITE" id="PS00455">
    <property type="entry name" value="AMP_BINDING"/>
    <property type="match status" value="1"/>
</dbReference>
<dbReference type="Gene3D" id="3.40.50.12780">
    <property type="entry name" value="N-terminal domain of ligase-like"/>
    <property type="match status" value="1"/>
</dbReference>
<accession>A0A2P8CWS9</accession>
<dbReference type="Proteomes" id="UP000240542">
    <property type="component" value="Unassembled WGS sequence"/>
</dbReference>
<evidence type="ECO:0000259" key="3">
    <source>
        <dbReference type="Pfam" id="PF13193"/>
    </source>
</evidence>
<dbReference type="InterPro" id="IPR020845">
    <property type="entry name" value="AMP-binding_CS"/>
</dbReference>
<gene>
    <name evidence="4" type="ORF">CLV63_12670</name>
</gene>
<feature type="domain" description="AMP-dependent synthetase/ligase" evidence="2">
    <location>
        <begin position="21"/>
        <end position="374"/>
    </location>
</feature>
<feature type="region of interest" description="Disordered" evidence="1">
    <location>
        <begin position="156"/>
        <end position="179"/>
    </location>
</feature>
<dbReference type="PANTHER" id="PTHR43767:SF1">
    <property type="entry name" value="NONRIBOSOMAL PEPTIDE SYNTHASE PES1 (EUROFUNG)-RELATED"/>
    <property type="match status" value="1"/>
</dbReference>
<dbReference type="Pfam" id="PF13193">
    <property type="entry name" value="AMP-binding_C"/>
    <property type="match status" value="1"/>
</dbReference>
<dbReference type="Gene3D" id="3.30.300.30">
    <property type="match status" value="1"/>
</dbReference>
<dbReference type="SUPFAM" id="SSF56801">
    <property type="entry name" value="Acetyl-CoA synthetase-like"/>
    <property type="match status" value="1"/>
</dbReference>
<name>A0A2P8CWS9_9ACTN</name>
<comment type="caution">
    <text evidence="4">The sequence shown here is derived from an EMBL/GenBank/DDBJ whole genome shotgun (WGS) entry which is preliminary data.</text>
</comment>
<organism evidence="4 5">
    <name type="scientific">Murinocardiopsis flavida</name>
    <dbReference type="NCBI Taxonomy" id="645275"/>
    <lineage>
        <taxon>Bacteria</taxon>
        <taxon>Bacillati</taxon>
        <taxon>Actinomycetota</taxon>
        <taxon>Actinomycetes</taxon>
        <taxon>Streptosporangiales</taxon>
        <taxon>Nocardiopsidaceae</taxon>
        <taxon>Murinocardiopsis</taxon>
    </lineage>
</organism>
<sequence length="516" mass="54658">MTHTALAALADRTDRTDRTGRTDRIVLRDDRDTFTAGRALDTVHRLARALCDRGLGPGGTAALMGPVSTRMYLLLRAIELTGAAQVELPLALAVPDQVGLAAACRATHVVADPAATDPAAVRSVAALPGVRLLALAAPGPGEDVFAAAEALPAEPFASRARPGDPGRISLTGGTTGRAKPVLRRHRPLRPFSARWLEPLLTGGPVRMLKTDRLTGLGLALGDATLVCGGEFTTLPEFTPEAALSAVRRLGVTHMVIAPHQLRGLVEHPGAAEGGLASLRCVISATAATGPALLKRAVAVLGPIVHPTYGQTESGNITRLSPDDYAGWDPAVTRSCGRPVPGAHVEVRDPQGRTLPEGRRGHVWVRTPQLMDEYLDRPEDTGRVLRDGLLDTGDIGYQDARGFLTVLGRSGDAMVVNGGTVFASEVDTVLQEHPGVREAATFDVHGDGGATLHTAVAPRPGADVTEGELRELLAPRLDPRHMPSSFMFVSRIPLTYAHERCPTTLRHWHAARASERT</sequence>
<dbReference type="Pfam" id="PF00501">
    <property type="entry name" value="AMP-binding"/>
    <property type="match status" value="1"/>
</dbReference>
<dbReference type="InterPro" id="IPR000873">
    <property type="entry name" value="AMP-dep_synth/lig_dom"/>
</dbReference>
<reference evidence="4 5" key="1">
    <citation type="submission" date="2018-03" db="EMBL/GenBank/DDBJ databases">
        <title>Genomic Encyclopedia of Archaeal and Bacterial Type Strains, Phase II (KMG-II): from individual species to whole genera.</title>
        <authorList>
            <person name="Goeker M."/>
        </authorList>
    </citation>
    <scope>NUCLEOTIDE SEQUENCE [LARGE SCALE GENOMIC DNA]</scope>
    <source>
        <strain evidence="4 5">DSM 45312</strain>
    </source>
</reference>
<dbReference type="InterPro" id="IPR045851">
    <property type="entry name" value="AMP-bd_C_sf"/>
</dbReference>
<proteinExistence type="predicted"/>
<dbReference type="RefSeq" id="WP_106586205.1">
    <property type="nucleotide sequence ID" value="NZ_PYGA01000026.1"/>
</dbReference>
<keyword evidence="5" id="KW-1185">Reference proteome</keyword>
<evidence type="ECO:0000313" key="5">
    <source>
        <dbReference type="Proteomes" id="UP000240542"/>
    </source>
</evidence>
<dbReference type="PANTHER" id="PTHR43767">
    <property type="entry name" value="LONG-CHAIN-FATTY-ACID--COA LIGASE"/>
    <property type="match status" value="1"/>
</dbReference>
<dbReference type="AlphaFoldDB" id="A0A2P8CWS9"/>
<dbReference type="InterPro" id="IPR025110">
    <property type="entry name" value="AMP-bd_C"/>
</dbReference>
<feature type="domain" description="AMP-binding enzyme C-terminal" evidence="3">
    <location>
        <begin position="424"/>
        <end position="494"/>
    </location>
</feature>
<evidence type="ECO:0000313" key="4">
    <source>
        <dbReference type="EMBL" id="PSK89434.1"/>
    </source>
</evidence>
<evidence type="ECO:0000256" key="1">
    <source>
        <dbReference type="SAM" id="MobiDB-lite"/>
    </source>
</evidence>
<evidence type="ECO:0000259" key="2">
    <source>
        <dbReference type="Pfam" id="PF00501"/>
    </source>
</evidence>
<dbReference type="OrthoDB" id="5240965at2"/>
<protein>
    <submittedName>
        <fullName evidence="4">Fatty-acyl-CoA synthase</fullName>
    </submittedName>
</protein>
<dbReference type="InterPro" id="IPR042099">
    <property type="entry name" value="ANL_N_sf"/>
</dbReference>
<dbReference type="GO" id="GO:0016877">
    <property type="term" value="F:ligase activity, forming carbon-sulfur bonds"/>
    <property type="evidence" value="ECO:0007669"/>
    <property type="project" value="UniProtKB-ARBA"/>
</dbReference>
<dbReference type="InterPro" id="IPR050237">
    <property type="entry name" value="ATP-dep_AMP-bd_enzyme"/>
</dbReference>
<dbReference type="CDD" id="cd04433">
    <property type="entry name" value="AFD_class_I"/>
    <property type="match status" value="1"/>
</dbReference>
<dbReference type="EMBL" id="PYGA01000026">
    <property type="protein sequence ID" value="PSK89434.1"/>
    <property type="molecule type" value="Genomic_DNA"/>
</dbReference>